<evidence type="ECO:0008006" key="2">
    <source>
        <dbReference type="Google" id="ProtNLM"/>
    </source>
</evidence>
<accession>A0A6N3HU07</accession>
<protein>
    <recommendedName>
        <fullName evidence="2">VCBS repeat-containing protein</fullName>
    </recommendedName>
</protein>
<proteinExistence type="predicted"/>
<gene>
    <name evidence="1" type="ORF">CSLFYP84_04238</name>
</gene>
<dbReference type="EMBL" id="CACRUA010000079">
    <property type="protein sequence ID" value="VYU80355.1"/>
    <property type="molecule type" value="Genomic_DNA"/>
</dbReference>
<reference evidence="1" key="1">
    <citation type="submission" date="2019-11" db="EMBL/GenBank/DDBJ databases">
        <authorList>
            <person name="Feng L."/>
        </authorList>
    </citation>
    <scope>NUCLEOTIDE SEQUENCE</scope>
    <source>
        <strain evidence="1">CsymbiosumLFYP84</strain>
    </source>
</reference>
<organism evidence="1">
    <name type="scientific">Clostridium symbiosum</name>
    <name type="common">Bacteroides symbiosus</name>
    <dbReference type="NCBI Taxonomy" id="1512"/>
    <lineage>
        <taxon>Bacteria</taxon>
        <taxon>Bacillati</taxon>
        <taxon>Bacillota</taxon>
        <taxon>Clostridia</taxon>
        <taxon>Lachnospirales</taxon>
        <taxon>Lachnospiraceae</taxon>
        <taxon>Otoolea</taxon>
    </lineage>
</organism>
<dbReference type="SUPFAM" id="SSF69318">
    <property type="entry name" value="Integrin alpha N-terminal domain"/>
    <property type="match status" value="1"/>
</dbReference>
<evidence type="ECO:0000313" key="1">
    <source>
        <dbReference type="EMBL" id="VYU80355.1"/>
    </source>
</evidence>
<name>A0A6N3HU07_CLOSY</name>
<dbReference type="AlphaFoldDB" id="A0A6N3HU07"/>
<sequence>MKVEKEILMEQIPGLYAVGEILLDEELYYAAASENRGGELYLVHSMTKEISELQGCQGGVMAVLGAAQERAILCIEEFYPVFDSAGAKIVKAELERTGKGWAASRRKTVAEVPYVHRIAQLTEEDGNFIAAGKLCKHKDCSDDWSTSGSMEIGRYEPEEGVSSFERVQDGIYKHHAMFIRKNESGYDDLYYGGSEGAFVTTRKNGTWETRQILDVPVSDIVCYDLDGDGMDEIAIIEGFHGDKAVIFKQGAGGYERVLELPLDFGHVLWGGSFLGEPGLITGSRGGGMQLSLYRFNPNREEENRLSVRSETVIDKGQAPAQIIVNEWKDSTEIIAANHGGAQLVRYRCSL</sequence>
<dbReference type="InterPro" id="IPR028994">
    <property type="entry name" value="Integrin_alpha_N"/>
</dbReference>